<evidence type="ECO:0000313" key="3">
    <source>
        <dbReference type="Proteomes" id="UP000276133"/>
    </source>
</evidence>
<proteinExistence type="predicted"/>
<keyword evidence="3" id="KW-1185">Reference proteome</keyword>
<name>A0A3M7S1C7_BRAPC</name>
<gene>
    <name evidence="2" type="ORF">BpHYR1_028555</name>
</gene>
<evidence type="ECO:0000313" key="2">
    <source>
        <dbReference type="EMBL" id="RNA29377.1"/>
    </source>
</evidence>
<reference evidence="2 3" key="1">
    <citation type="journal article" date="2018" name="Sci. Rep.">
        <title>Genomic signatures of local adaptation to the degree of environmental predictability in rotifers.</title>
        <authorList>
            <person name="Franch-Gras L."/>
            <person name="Hahn C."/>
            <person name="Garcia-Roger E.M."/>
            <person name="Carmona M.J."/>
            <person name="Serra M."/>
            <person name="Gomez A."/>
        </authorList>
    </citation>
    <scope>NUCLEOTIDE SEQUENCE [LARGE SCALE GENOMIC DNA]</scope>
    <source>
        <strain evidence="2">HYR1</strain>
    </source>
</reference>
<comment type="caution">
    <text evidence="2">The sequence shown here is derived from an EMBL/GenBank/DDBJ whole genome shotgun (WGS) entry which is preliminary data.</text>
</comment>
<dbReference type="OrthoDB" id="10466089at2759"/>
<organism evidence="2 3">
    <name type="scientific">Brachionus plicatilis</name>
    <name type="common">Marine rotifer</name>
    <name type="synonym">Brachionus muelleri</name>
    <dbReference type="NCBI Taxonomy" id="10195"/>
    <lineage>
        <taxon>Eukaryota</taxon>
        <taxon>Metazoa</taxon>
        <taxon>Spiralia</taxon>
        <taxon>Gnathifera</taxon>
        <taxon>Rotifera</taxon>
        <taxon>Eurotatoria</taxon>
        <taxon>Monogononta</taxon>
        <taxon>Pseudotrocha</taxon>
        <taxon>Ploima</taxon>
        <taxon>Brachionidae</taxon>
        <taxon>Brachionus</taxon>
    </lineage>
</organism>
<protein>
    <submittedName>
        <fullName evidence="2">Uncharacterized protein</fullName>
    </submittedName>
</protein>
<dbReference type="Proteomes" id="UP000276133">
    <property type="component" value="Unassembled WGS sequence"/>
</dbReference>
<evidence type="ECO:0000256" key="1">
    <source>
        <dbReference type="SAM" id="MobiDB-lite"/>
    </source>
</evidence>
<sequence>MNTFDDDKISKYVSLSLNTLRLFGNLKTLENLELFNEEDDQMVGILSPSYPKVVVNSRIKNEITLMLKNPKQSSSSAFRRLIGNLITETNQWSARNGKSMISDFGEEIYAVFDFISSKREDFSWGSCKALIRQICNESRRDEKRNNTFKSIHQHDTSTSEEQSLSSTMFRFSNF</sequence>
<dbReference type="EMBL" id="REGN01002232">
    <property type="protein sequence ID" value="RNA29377.1"/>
    <property type="molecule type" value="Genomic_DNA"/>
</dbReference>
<accession>A0A3M7S1C7</accession>
<feature type="region of interest" description="Disordered" evidence="1">
    <location>
        <begin position="142"/>
        <end position="174"/>
    </location>
</feature>
<dbReference type="AlphaFoldDB" id="A0A3M7S1C7"/>